<dbReference type="InterPro" id="IPR050766">
    <property type="entry name" value="Bact_Lucif_Oxidored"/>
</dbReference>
<keyword evidence="5" id="KW-1185">Reference proteome</keyword>
<dbReference type="InterPro" id="IPR036661">
    <property type="entry name" value="Luciferase-like_sf"/>
</dbReference>
<keyword evidence="1" id="KW-0560">Oxidoreductase</keyword>
<proteinExistence type="predicted"/>
<dbReference type="RefSeq" id="WP_345353491.1">
    <property type="nucleotide sequence ID" value="NZ_BAABFB010000092.1"/>
</dbReference>
<sequence>MASPTATPAFGVLISLQSTPDTGPTTADLYRTLPGLARDLERWGYDSVFFTEHHGSSTNEVASPLVVGAAVAAVTEQIRIGSVVAIPAFYHPVRLAEDVSTLDNLSAGRVTLGLGMGYRPSEFEGFGINPQEKLSRFIESQEIVRKALSGRPFDFTGKRYQLRNVVISPPPIQRGLPVWVGAQRRPGLERAGRLGLAVPLSGAPLTIAIRQRAIYDGALSAAGFSPGVVEYPVIRECFCAATDEEAWKIADPYITEQSAEYARHNQVIDTVAGDLPFDPDRMLIGSPATLVREFRRHHRRLPCDHWILRMHFPGMPLAVMRRSMALLAAEVLPALRSDWATSATVNAGYQRR</sequence>
<organism evidence="4 5">
    <name type="scientific">Rhodococcus olei</name>
    <dbReference type="NCBI Taxonomy" id="2161675"/>
    <lineage>
        <taxon>Bacteria</taxon>
        <taxon>Bacillati</taxon>
        <taxon>Actinomycetota</taxon>
        <taxon>Actinomycetes</taxon>
        <taxon>Mycobacteriales</taxon>
        <taxon>Nocardiaceae</taxon>
        <taxon>Rhodococcus</taxon>
    </lineage>
</organism>
<dbReference type="PANTHER" id="PTHR30137:SF8">
    <property type="entry name" value="BLR5498 PROTEIN"/>
    <property type="match status" value="1"/>
</dbReference>
<dbReference type="Gene3D" id="3.20.20.30">
    <property type="entry name" value="Luciferase-like domain"/>
    <property type="match status" value="1"/>
</dbReference>
<dbReference type="PANTHER" id="PTHR30137">
    <property type="entry name" value="LUCIFERASE-LIKE MONOOXYGENASE"/>
    <property type="match status" value="1"/>
</dbReference>
<evidence type="ECO:0000256" key="2">
    <source>
        <dbReference type="ARBA" id="ARBA00023033"/>
    </source>
</evidence>
<gene>
    <name evidence="4" type="ORF">GCM10023094_55940</name>
</gene>
<dbReference type="Pfam" id="PF00296">
    <property type="entry name" value="Bac_luciferase"/>
    <property type="match status" value="1"/>
</dbReference>
<dbReference type="InterPro" id="IPR011251">
    <property type="entry name" value="Luciferase-like_dom"/>
</dbReference>
<keyword evidence="2" id="KW-0503">Monooxygenase</keyword>
<evidence type="ECO:0000256" key="1">
    <source>
        <dbReference type="ARBA" id="ARBA00023002"/>
    </source>
</evidence>
<evidence type="ECO:0000313" key="5">
    <source>
        <dbReference type="Proteomes" id="UP001501183"/>
    </source>
</evidence>
<dbReference type="SUPFAM" id="SSF51679">
    <property type="entry name" value="Bacterial luciferase-like"/>
    <property type="match status" value="1"/>
</dbReference>
<feature type="domain" description="Luciferase-like" evidence="3">
    <location>
        <begin position="10"/>
        <end position="258"/>
    </location>
</feature>
<evidence type="ECO:0000313" key="4">
    <source>
        <dbReference type="EMBL" id="GAA4491470.1"/>
    </source>
</evidence>
<dbReference type="Proteomes" id="UP001501183">
    <property type="component" value="Unassembled WGS sequence"/>
</dbReference>
<evidence type="ECO:0000259" key="3">
    <source>
        <dbReference type="Pfam" id="PF00296"/>
    </source>
</evidence>
<accession>A0ABP8PSD5</accession>
<name>A0ABP8PSD5_9NOCA</name>
<dbReference type="EMBL" id="BAABFB010000092">
    <property type="protein sequence ID" value="GAA4491470.1"/>
    <property type="molecule type" value="Genomic_DNA"/>
</dbReference>
<comment type="caution">
    <text evidence="4">The sequence shown here is derived from an EMBL/GenBank/DDBJ whole genome shotgun (WGS) entry which is preliminary data.</text>
</comment>
<reference evidence="5" key="1">
    <citation type="journal article" date="2019" name="Int. J. Syst. Evol. Microbiol.">
        <title>The Global Catalogue of Microorganisms (GCM) 10K type strain sequencing project: providing services to taxonomists for standard genome sequencing and annotation.</title>
        <authorList>
            <consortium name="The Broad Institute Genomics Platform"/>
            <consortium name="The Broad Institute Genome Sequencing Center for Infectious Disease"/>
            <person name="Wu L."/>
            <person name="Ma J."/>
        </authorList>
    </citation>
    <scope>NUCLEOTIDE SEQUENCE [LARGE SCALE GENOMIC DNA]</scope>
    <source>
        <strain evidence="5">JCM 32206</strain>
    </source>
</reference>
<protein>
    <submittedName>
        <fullName evidence="4">LLM class flavin-dependent oxidoreductase</fullName>
    </submittedName>
</protein>